<evidence type="ECO:0000256" key="2">
    <source>
        <dbReference type="SAM" id="Phobius"/>
    </source>
</evidence>
<keyword evidence="2" id="KW-0472">Membrane</keyword>
<keyword evidence="2" id="KW-0812">Transmembrane</keyword>
<dbReference type="Pfam" id="PF13202">
    <property type="entry name" value="EF-hand_5"/>
    <property type="match status" value="1"/>
</dbReference>
<sequence length="266" mass="27727">MLALASAAAPAQTRLGVFSGGWCRPARDPSRPPWARNLGPRAIISPLDNEVVVLGTSANLGDCEEQCEAKLGDNLACALWDGTGPAASCSCQSKAPSLYDETQFCWSPRSGVESTVYLDAKPVNCGEHVECCTPATCEAEGWDMDCISNSSAVPVPKGNSCGPGGEHEEFACCGPCELPPPHPDDDGGDSNAALIGGIVGGVGGALFLAALAYFLARRKRMSEPQTSTALPDFDVIDRNRDGKIDREEWRAAGGGGSQQADKAQGL</sequence>
<dbReference type="AlphaFoldDB" id="A0A7S3S1Y0"/>
<dbReference type="InterPro" id="IPR018247">
    <property type="entry name" value="EF_Hand_1_Ca_BS"/>
</dbReference>
<protein>
    <recommendedName>
        <fullName evidence="3">EF-hand domain-containing protein</fullName>
    </recommendedName>
</protein>
<feature type="transmembrane region" description="Helical" evidence="2">
    <location>
        <begin position="192"/>
        <end position="216"/>
    </location>
</feature>
<dbReference type="PROSITE" id="PS00018">
    <property type="entry name" value="EF_HAND_1"/>
    <property type="match status" value="1"/>
</dbReference>
<accession>A0A7S3S1Y0</accession>
<evidence type="ECO:0000256" key="1">
    <source>
        <dbReference type="SAM" id="MobiDB-lite"/>
    </source>
</evidence>
<dbReference type="InterPro" id="IPR002048">
    <property type="entry name" value="EF_hand_dom"/>
</dbReference>
<proteinExistence type="predicted"/>
<reference evidence="4" key="1">
    <citation type="submission" date="2021-01" db="EMBL/GenBank/DDBJ databases">
        <authorList>
            <person name="Corre E."/>
            <person name="Pelletier E."/>
            <person name="Niang G."/>
            <person name="Scheremetjew M."/>
            <person name="Finn R."/>
            <person name="Kale V."/>
            <person name="Holt S."/>
            <person name="Cochrane G."/>
            <person name="Meng A."/>
            <person name="Brown T."/>
            <person name="Cohen L."/>
        </authorList>
    </citation>
    <scope>NUCLEOTIDE SEQUENCE</scope>
    <source>
        <strain evidence="4">379</strain>
    </source>
</reference>
<evidence type="ECO:0000259" key="3">
    <source>
        <dbReference type="PROSITE" id="PS50222"/>
    </source>
</evidence>
<name>A0A7S3S1Y0_EMIHU</name>
<feature type="region of interest" description="Disordered" evidence="1">
    <location>
        <begin position="224"/>
        <end position="266"/>
    </location>
</feature>
<feature type="domain" description="EF-hand" evidence="3">
    <location>
        <begin position="233"/>
        <end position="259"/>
    </location>
</feature>
<gene>
    <name evidence="4" type="ORF">EHUX00137_LOCUS12078</name>
</gene>
<keyword evidence="2" id="KW-1133">Transmembrane helix</keyword>
<dbReference type="GO" id="GO:0005509">
    <property type="term" value="F:calcium ion binding"/>
    <property type="evidence" value="ECO:0007669"/>
    <property type="project" value="InterPro"/>
</dbReference>
<dbReference type="EMBL" id="HBIR01016181">
    <property type="protein sequence ID" value="CAE0541139.1"/>
    <property type="molecule type" value="Transcribed_RNA"/>
</dbReference>
<evidence type="ECO:0000313" key="4">
    <source>
        <dbReference type="EMBL" id="CAE0541139.1"/>
    </source>
</evidence>
<organism evidence="4">
    <name type="scientific">Emiliania huxleyi</name>
    <name type="common">Coccolithophore</name>
    <name type="synonym">Pontosphaera huxleyi</name>
    <dbReference type="NCBI Taxonomy" id="2903"/>
    <lineage>
        <taxon>Eukaryota</taxon>
        <taxon>Haptista</taxon>
        <taxon>Haptophyta</taxon>
        <taxon>Prymnesiophyceae</taxon>
        <taxon>Isochrysidales</taxon>
        <taxon>Noelaerhabdaceae</taxon>
        <taxon>Emiliania</taxon>
    </lineage>
</organism>
<feature type="compositionally biased region" description="Basic and acidic residues" evidence="1">
    <location>
        <begin position="235"/>
        <end position="250"/>
    </location>
</feature>
<dbReference type="PROSITE" id="PS50222">
    <property type="entry name" value="EF_HAND_2"/>
    <property type="match status" value="1"/>
</dbReference>